<comment type="caution">
    <text evidence="2">The sequence shown here is derived from an EMBL/GenBank/DDBJ whole genome shotgun (WGS) entry which is preliminary data.</text>
</comment>
<evidence type="ECO:0000313" key="2">
    <source>
        <dbReference type="EMBL" id="CAB3982194.1"/>
    </source>
</evidence>
<evidence type="ECO:0000256" key="1">
    <source>
        <dbReference type="SAM" id="MobiDB-lite"/>
    </source>
</evidence>
<dbReference type="EMBL" id="CACRXK020000477">
    <property type="protein sequence ID" value="CAB3982194.1"/>
    <property type="molecule type" value="Genomic_DNA"/>
</dbReference>
<keyword evidence="3" id="KW-1185">Reference proteome</keyword>
<evidence type="ECO:0000313" key="3">
    <source>
        <dbReference type="Proteomes" id="UP001152795"/>
    </source>
</evidence>
<dbReference type="Proteomes" id="UP001152795">
    <property type="component" value="Unassembled WGS sequence"/>
</dbReference>
<feature type="region of interest" description="Disordered" evidence="1">
    <location>
        <begin position="488"/>
        <end position="509"/>
    </location>
</feature>
<reference evidence="2" key="1">
    <citation type="submission" date="2020-04" db="EMBL/GenBank/DDBJ databases">
        <authorList>
            <person name="Alioto T."/>
            <person name="Alioto T."/>
            <person name="Gomez Garrido J."/>
        </authorList>
    </citation>
    <scope>NUCLEOTIDE SEQUENCE</scope>
    <source>
        <strain evidence="2">A484AB</strain>
    </source>
</reference>
<feature type="compositionally biased region" description="Polar residues" evidence="1">
    <location>
        <begin position="488"/>
        <end position="501"/>
    </location>
</feature>
<protein>
    <submittedName>
        <fullName evidence="2">Uncharacterized protein</fullName>
    </submittedName>
</protein>
<dbReference type="OrthoDB" id="5985777at2759"/>
<proteinExistence type="predicted"/>
<dbReference type="PANTHER" id="PTHR47018:SF2">
    <property type="entry name" value="TESMIN_TSO1-LIKE CXC DOMAIN-CONTAINING PROTEIN"/>
    <property type="match status" value="1"/>
</dbReference>
<organism evidence="2 3">
    <name type="scientific">Paramuricea clavata</name>
    <name type="common">Red gorgonian</name>
    <name type="synonym">Violescent sea-whip</name>
    <dbReference type="NCBI Taxonomy" id="317549"/>
    <lineage>
        <taxon>Eukaryota</taxon>
        <taxon>Metazoa</taxon>
        <taxon>Cnidaria</taxon>
        <taxon>Anthozoa</taxon>
        <taxon>Octocorallia</taxon>
        <taxon>Malacalcyonacea</taxon>
        <taxon>Plexauridae</taxon>
        <taxon>Paramuricea</taxon>
    </lineage>
</organism>
<dbReference type="PANTHER" id="PTHR47018">
    <property type="entry name" value="CXC DOMAIN-CONTAINING PROTEIN-RELATED"/>
    <property type="match status" value="1"/>
</dbReference>
<name>A0A7D9DDM2_PARCT</name>
<gene>
    <name evidence="2" type="ORF">PACLA_8A003979</name>
</gene>
<accession>A0A7D9DDM2</accession>
<sequence>MALLDWNCCIICQQDTAEPLKCPLKSPGTSDQKSNAYTSFLCNVEQFRDIGELPVELRFGKNETADNFASHFASWHKSCYLKFNNSKLCKAKRKRERENDESEAKESRKKKRQALDVQKCFLCETGEEAGVLHQVSTYDADTNLRMMITELNDAQLLTRIVGGDLIAMEAKYHLKCQINLRNRYRSLIRMSNQETAADTCEKMNESRAFVELTSYIEKAVGSGILLFKLSEIHSMYVNRLEDLGINKQVNKTRLKNNLLEHFPEAQEQYDGKNTVLIFNEGMRNMLKEALKKRDFSEDAAILAKAAVIIRKDIFGHKSFKFTGNFPPKCEEDSLPSSLKSLVSMILNGPNLKDQDKRESQACLTVGQCIFYNAKKSGASTADKTRHSKEREPPLPIYIGINVHAQTRSKKLIQQFYQMGISISYDRVMELEDLIASAVCERFEEDGVVSPACLRKNLFTVGALDNLDHNPSSTTAVTSFHGTGISLFQSPTKTNPGESRQPITIPPKSGPQKYSLPDSYASVPAVALKTTAIDVPKCDVSPVMVCVNDAIAAENTWVEHALPLLEKQKLSNSDSIAWAAYHAALQRPVEDPPAVCALLPLFYEKAATPAMIKHGMDVQRLATEYLNPGQIPVTTFDQPLFALAKFVQWKWPVAYGEKLHVVMLGGLHTEMALWKTLGDVLEGSGWTEALTEGEVVSSGVAESFLKAAHLTRTRHGHQVTLLALHYLQHEAFMLCEGPKDKESAQGWRNNMIRKSPTFAYWDLILRYETLILIFVRAHRERNFPLYVQVLEKLSPLFFALDHVNYARWMPVHIKDMKSLPESIKDEFEKNSHWVLCKTTNNFSAIPFDQAHEQENKTVKGSGGAIGLTENPTAFRRWMLSGPEIARLLTQFEEENLQDEDPEIPKNFKHHEQGLSAQVTFQKQVNNLCETIKRMGNPFLDDFSDLVTLNSRNCMDEAVIDTIRTLENTGEKQYQDYVKNVLEDRTRSIHDPIKRNSLALFKKPHSKTTSRQGKKVKVLQNNVALFSQLYIAMQNRDGDLGEFFAHEIQSFPPSLSDFGDLHLPSAKSELLRCLEQPAQTEPPSTYNCKVLDGAVIVHCLPTAAASTFDEYADKVFLPYLEKQLQESRRLDIVWDTYISDSLKESTRVKRGKGVRRKVSGQTRLPGNWMDFLRDSTNKKELFAFLTTKVEQFNCPASTAMYVTSGQSVLSISSGSPMQSCNHEEADTRVVVHILHALEHGERTVLVRTVDTDVVVILVGTFHNLAAVQPLLDIWVAFGTGKNYRFYSINAICASLGEPRSRALPVFHAFSGCDTTSAFNGKGKKSAWQAWQAFEDVTGTFVYLASHPFEKLYLDSESFQKLERLTVILYDRTSSLSSVNETRKELFCQKSPPMEKLPPTQDALLQHIRRTVYQAGIWTTSTQAEPVVPSPQDFAWTQVADSWVPVWMTMPEVSKACRELIKCVCKGDCSKCKCVKANLDCSPLCKCKCKQH</sequence>